<evidence type="ECO:0000313" key="4">
    <source>
        <dbReference type="EMBL" id="CAF4214853.1"/>
    </source>
</evidence>
<evidence type="ECO:0000313" key="5">
    <source>
        <dbReference type="EMBL" id="CAF4387410.1"/>
    </source>
</evidence>
<accession>A0A815VHC0</accession>
<proteinExistence type="predicted"/>
<dbReference type="EMBL" id="CAJOBC010090087">
    <property type="protein sequence ID" value="CAF4387410.1"/>
    <property type="molecule type" value="Genomic_DNA"/>
</dbReference>
<evidence type="ECO:0000256" key="1">
    <source>
        <dbReference type="SAM" id="MobiDB-lite"/>
    </source>
</evidence>
<reference evidence="3" key="1">
    <citation type="submission" date="2021-02" db="EMBL/GenBank/DDBJ databases">
        <authorList>
            <person name="Nowell W R."/>
        </authorList>
    </citation>
    <scope>NUCLEOTIDE SEQUENCE</scope>
</reference>
<evidence type="ECO:0000313" key="2">
    <source>
        <dbReference type="EMBL" id="CAF1410624.1"/>
    </source>
</evidence>
<protein>
    <submittedName>
        <fullName evidence="3">Uncharacterized protein</fullName>
    </submittedName>
</protein>
<feature type="region of interest" description="Disordered" evidence="1">
    <location>
        <begin position="31"/>
        <end position="81"/>
    </location>
</feature>
<keyword evidence="6" id="KW-1185">Reference proteome</keyword>
<name>A0A815VHC0_9BILA</name>
<gene>
    <name evidence="3" type="ORF">GPM918_LOCUS37906</name>
    <name evidence="2" type="ORF">OVA965_LOCUS33354</name>
    <name evidence="5" type="ORF">SRO942_LOCUS38692</name>
    <name evidence="4" type="ORF">TMI583_LOCUS34247</name>
</gene>
<dbReference type="EMBL" id="CAJNOQ010024517">
    <property type="protein sequence ID" value="CAF1528269.1"/>
    <property type="molecule type" value="Genomic_DNA"/>
</dbReference>
<evidence type="ECO:0000313" key="3">
    <source>
        <dbReference type="EMBL" id="CAF1528269.1"/>
    </source>
</evidence>
<dbReference type="Proteomes" id="UP000681722">
    <property type="component" value="Unassembled WGS sequence"/>
</dbReference>
<dbReference type="EMBL" id="CAJNOK010026902">
    <property type="protein sequence ID" value="CAF1410624.1"/>
    <property type="molecule type" value="Genomic_DNA"/>
</dbReference>
<comment type="caution">
    <text evidence="3">The sequence shown here is derived from an EMBL/GenBank/DDBJ whole genome shotgun (WGS) entry which is preliminary data.</text>
</comment>
<sequence length="178" mass="21021">MLIEELLCLPVKCEIQLERFCASEQERFKREQEEFEQELAEQRKQRDMAKNQRRRQERERKEDFTDEETKVADTSESDESLTCYPSDELTVLRPPVIIPADDVDIHTEDHVDSCFASLNEEVNYQKKYDDVTTELVTLRKKKSVEQFLSFLVPISTNTMSFYPKTFRLMSKSLAKAHI</sequence>
<dbReference type="Proteomes" id="UP000677228">
    <property type="component" value="Unassembled WGS sequence"/>
</dbReference>
<dbReference type="AlphaFoldDB" id="A0A815VHC0"/>
<evidence type="ECO:0000313" key="6">
    <source>
        <dbReference type="Proteomes" id="UP000663829"/>
    </source>
</evidence>
<feature type="compositionally biased region" description="Basic and acidic residues" evidence="1">
    <location>
        <begin position="40"/>
        <end position="73"/>
    </location>
</feature>
<dbReference type="EMBL" id="CAJOBA010048653">
    <property type="protein sequence ID" value="CAF4214853.1"/>
    <property type="molecule type" value="Genomic_DNA"/>
</dbReference>
<organism evidence="3 6">
    <name type="scientific">Didymodactylos carnosus</name>
    <dbReference type="NCBI Taxonomy" id="1234261"/>
    <lineage>
        <taxon>Eukaryota</taxon>
        <taxon>Metazoa</taxon>
        <taxon>Spiralia</taxon>
        <taxon>Gnathifera</taxon>
        <taxon>Rotifera</taxon>
        <taxon>Eurotatoria</taxon>
        <taxon>Bdelloidea</taxon>
        <taxon>Philodinida</taxon>
        <taxon>Philodinidae</taxon>
        <taxon>Didymodactylos</taxon>
    </lineage>
</organism>
<dbReference type="Proteomes" id="UP000682733">
    <property type="component" value="Unassembled WGS sequence"/>
</dbReference>
<dbReference type="Proteomes" id="UP000663829">
    <property type="component" value="Unassembled WGS sequence"/>
</dbReference>